<evidence type="ECO:0000256" key="2">
    <source>
        <dbReference type="ARBA" id="ARBA00004477"/>
    </source>
</evidence>
<dbReference type="Pfam" id="PF13432">
    <property type="entry name" value="TPR_16"/>
    <property type="match status" value="1"/>
</dbReference>
<dbReference type="InterPro" id="IPR042406">
    <property type="entry name" value="VKORC1/VKORC1L1"/>
</dbReference>
<evidence type="ECO:0000256" key="13">
    <source>
        <dbReference type="ARBA" id="ARBA00023002"/>
    </source>
</evidence>
<keyword evidence="12 20" id="KW-1133">Transmembrane helix</keyword>
<organism evidence="22 23">
    <name type="scientific">Dermatophagoides pteronyssinus</name>
    <name type="common">European house dust mite</name>
    <dbReference type="NCBI Taxonomy" id="6956"/>
    <lineage>
        <taxon>Eukaryota</taxon>
        <taxon>Metazoa</taxon>
        <taxon>Ecdysozoa</taxon>
        <taxon>Arthropoda</taxon>
        <taxon>Chelicerata</taxon>
        <taxon>Arachnida</taxon>
        <taxon>Acari</taxon>
        <taxon>Acariformes</taxon>
        <taxon>Sarcoptiformes</taxon>
        <taxon>Astigmata</taxon>
        <taxon>Psoroptidia</taxon>
        <taxon>Analgoidea</taxon>
        <taxon>Pyroglyphidae</taxon>
        <taxon>Dermatophagoidinae</taxon>
        <taxon>Dermatophagoides</taxon>
    </lineage>
</organism>
<protein>
    <submittedName>
        <fullName evidence="22">Protein O-mannosyl-transferase tmtc3</fullName>
    </submittedName>
</protein>
<dbReference type="SUPFAM" id="SSF48452">
    <property type="entry name" value="TPR-like"/>
    <property type="match status" value="1"/>
</dbReference>
<comment type="function">
    <text evidence="1">Transfers mannosyl residues to the hydroxyl group of serine or threonine residues.</text>
</comment>
<keyword evidence="11" id="KW-0256">Endoplasmic reticulum</keyword>
<evidence type="ECO:0000259" key="21">
    <source>
        <dbReference type="SMART" id="SM00756"/>
    </source>
</evidence>
<reference evidence="22 23" key="2">
    <citation type="journal article" date="2022" name="Mol. Biol. Evol.">
        <title>Comparative Genomics Reveals Insights into the Divergent Evolution of Astigmatic Mites and Household Pest Adaptations.</title>
        <authorList>
            <person name="Xiong Q."/>
            <person name="Wan A.T."/>
            <person name="Liu X."/>
            <person name="Fung C.S."/>
            <person name="Xiao X."/>
            <person name="Malainual N."/>
            <person name="Hou J."/>
            <person name="Wang L."/>
            <person name="Wang M."/>
            <person name="Yang K.Y."/>
            <person name="Cui Y."/>
            <person name="Leung E.L."/>
            <person name="Nong W."/>
            <person name="Shin S.K."/>
            <person name="Au S.W."/>
            <person name="Jeong K.Y."/>
            <person name="Chew F.T."/>
            <person name="Hui J.H."/>
            <person name="Leung T.F."/>
            <person name="Tungtrongchitr A."/>
            <person name="Zhong N."/>
            <person name="Liu Z."/>
            <person name="Tsui S.K."/>
        </authorList>
    </citation>
    <scope>NUCLEOTIDE SEQUENCE [LARGE SCALE GENOMIC DNA]</scope>
    <source>
        <strain evidence="22">Derp</strain>
    </source>
</reference>
<evidence type="ECO:0000313" key="22">
    <source>
        <dbReference type="EMBL" id="KAH9419849.1"/>
    </source>
</evidence>
<dbReference type="InterPro" id="IPR013618">
    <property type="entry name" value="TMTC_DUF1736"/>
</dbReference>
<keyword evidence="10 19" id="KW-0802">TPR repeat</keyword>
<feature type="transmembrane region" description="Helical" evidence="20">
    <location>
        <begin position="551"/>
        <end position="569"/>
    </location>
</feature>
<evidence type="ECO:0000256" key="9">
    <source>
        <dbReference type="ARBA" id="ARBA00022737"/>
    </source>
</evidence>
<comment type="subcellular location">
    <subcellularLocation>
        <location evidence="2">Endoplasmic reticulum membrane</location>
        <topology evidence="2">Multi-pass membrane protein</topology>
    </subcellularLocation>
</comment>
<dbReference type="SMART" id="SM00756">
    <property type="entry name" value="VKc"/>
    <property type="match status" value="1"/>
</dbReference>
<accession>A0ABQ8JB73</accession>
<sequence>MELRKKLHRTDQILMVIILVGFLLTAYAFYVELKHEYNHSYQALCDVNPIISCTKVLTTKWSKGFGILPEPLAFRNPIFGFGFYTLFLLMIAAFKPNTKICKSLIILAILSNLATIYLAILMIYIIEFYCLNYLTANDFKMKSLSLFDQTYPYILIITTILIVFHNSLDCDFTFDDTSAIIKNRHVHTNETDWFRLFDVDYWGTPIQSEHSHKSYRPFTSLTFRWNHLLSSALNPYGFHLTNVCLHIIVSFICFEFLSSMLGLQNRWPACLFTLYFAIHPTKSEAVTSIVGRAELLCALFILISLFCYLKSAYISFAISVLLASYSKEQGMTAPAICIAIECLELMIRFKSSNHLPFRFRLWYSLWNLNMIKIIALITYTATLIGTRIYLTGSSLPIFTKFDNPASFEETPIRQLTYNYLLSLNVQLMLWPRWLCADWTMNSIPLVKTFDDPRNAWTAIFYLVFIILSSRAFYLAISCPSKRSSNIDRSNLLISLILIVILFIPASNLLFPVGFVLAERILYTPSIGFTALLAIGWLRIQNYFPRSRLIRFLLNLSTILMLVTFALRTYERNFDWRNDLTLFKSGLKVNPNNAKLYNNIGHYYERRGEWSEAIKYFRRAADKDREDIGSELNVARSLIRLNRLKEAEDLLWAIKPRVRTSILKNRMVPHYLNIWINLAHVISLNQTRLHEAENLYQEVLTIRSDFVDAYINLGELYIRKHLFDQAIETYEKALNRARHIDDGKKADLYYNLAVAKSLKLDHQQQKPNDLKLRSKLTEIVQDLMVAISINREHREAIINLAILLQKPEFPSDNQTEYRTFAINALRSYSRSNELESFQFNIAITLLDLGGPTNRMDAIHHFKRAAELKPDFRSALYNLALLYYDFKDYEQSLFYLNRTLEHHSNYTKALLLTADIYSRMGRLDDTEKTYAKVLEMDENNYEAIHNLCLIYKQTQRKKEQEKCLLMLNDFNLKSIL</sequence>
<evidence type="ECO:0000313" key="23">
    <source>
        <dbReference type="Proteomes" id="UP000887458"/>
    </source>
</evidence>
<dbReference type="PANTHER" id="PTHR44395">
    <property type="match status" value="1"/>
</dbReference>
<feature type="transmembrane region" description="Helical" evidence="20">
    <location>
        <begin position="370"/>
        <end position="390"/>
    </location>
</feature>
<keyword evidence="16" id="KW-0676">Redox-active center</keyword>
<evidence type="ECO:0000256" key="4">
    <source>
        <dbReference type="ARBA" id="ARBA00006214"/>
    </source>
</evidence>
<feature type="repeat" description="TPR" evidence="19">
    <location>
        <begin position="905"/>
        <end position="938"/>
    </location>
</feature>
<reference evidence="22 23" key="1">
    <citation type="journal article" date="2018" name="J. Allergy Clin. Immunol.">
        <title>High-quality assembly of Dermatophagoides pteronyssinus genome and transcriptome reveals a wide range of novel allergens.</title>
        <authorList>
            <person name="Liu X.Y."/>
            <person name="Yang K.Y."/>
            <person name="Wang M.Q."/>
            <person name="Kwok J.S."/>
            <person name="Zeng X."/>
            <person name="Yang Z."/>
            <person name="Xiao X.J."/>
            <person name="Lau C.P."/>
            <person name="Li Y."/>
            <person name="Huang Z.M."/>
            <person name="Ba J.G."/>
            <person name="Yim A.K."/>
            <person name="Ouyang C.Y."/>
            <person name="Ngai S.M."/>
            <person name="Chan T.F."/>
            <person name="Leung E.L."/>
            <person name="Liu L."/>
            <person name="Liu Z.G."/>
            <person name="Tsui S.K."/>
        </authorList>
    </citation>
    <scope>NUCLEOTIDE SEQUENCE [LARGE SCALE GENOMIC DNA]</scope>
    <source>
        <strain evidence="22">Derp</strain>
    </source>
</reference>
<dbReference type="PROSITE" id="PS50293">
    <property type="entry name" value="TPR_REGION"/>
    <property type="match status" value="2"/>
</dbReference>
<feature type="transmembrane region" description="Helical" evidence="20">
    <location>
        <begin position="236"/>
        <end position="257"/>
    </location>
</feature>
<keyword evidence="9" id="KW-0677">Repeat</keyword>
<dbReference type="Pfam" id="PF08409">
    <property type="entry name" value="TMTC_DUF1736"/>
    <property type="match status" value="1"/>
</dbReference>
<dbReference type="CDD" id="cd12917">
    <property type="entry name" value="VKOR_euk"/>
    <property type="match status" value="1"/>
</dbReference>
<evidence type="ECO:0000256" key="16">
    <source>
        <dbReference type="ARBA" id="ARBA00023284"/>
    </source>
</evidence>
<evidence type="ECO:0000256" key="6">
    <source>
        <dbReference type="ARBA" id="ARBA00022679"/>
    </source>
</evidence>
<comment type="catalytic activity">
    <reaction evidence="18">
        <text>a di-trans,poly-cis-dolichyl beta-D-mannosyl phosphate + L-seryl-[protein] = 3-O-(alpha-D-mannosyl)-L-seryl-[protein] + a di-trans,poly-cis-dolichyl phosphate + H(+)</text>
        <dbReference type="Rhea" id="RHEA:17377"/>
        <dbReference type="Rhea" id="RHEA-COMP:9863"/>
        <dbReference type="Rhea" id="RHEA-COMP:13546"/>
        <dbReference type="Rhea" id="RHEA-COMP:19498"/>
        <dbReference type="Rhea" id="RHEA-COMP:19501"/>
        <dbReference type="ChEBI" id="CHEBI:15378"/>
        <dbReference type="ChEBI" id="CHEBI:29999"/>
        <dbReference type="ChEBI" id="CHEBI:57683"/>
        <dbReference type="ChEBI" id="CHEBI:58211"/>
        <dbReference type="ChEBI" id="CHEBI:137321"/>
        <dbReference type="EC" id="2.4.1.109"/>
    </reaction>
</comment>
<comment type="caution">
    <text evidence="22">The sequence shown here is derived from an EMBL/GenBank/DDBJ whole genome shotgun (WGS) entry which is preliminary data.</text>
</comment>
<feature type="repeat" description="TPR" evidence="19">
    <location>
        <begin position="593"/>
        <end position="626"/>
    </location>
</feature>
<feature type="transmembrane region" description="Helical" evidence="20">
    <location>
        <begin position="104"/>
        <end position="126"/>
    </location>
</feature>
<evidence type="ECO:0000256" key="3">
    <source>
        <dbReference type="ARBA" id="ARBA00004922"/>
    </source>
</evidence>
<dbReference type="Pfam" id="PF07884">
    <property type="entry name" value="VKOR"/>
    <property type="match status" value="1"/>
</dbReference>
<comment type="similarity">
    <text evidence="5">Belongs to the TMTC family.</text>
</comment>
<feature type="transmembrane region" description="Helical" evidence="20">
    <location>
        <begin position="72"/>
        <end position="92"/>
    </location>
</feature>
<dbReference type="InterPro" id="IPR019734">
    <property type="entry name" value="TPR_rpt"/>
</dbReference>
<dbReference type="Proteomes" id="UP000887458">
    <property type="component" value="Unassembled WGS sequence"/>
</dbReference>
<dbReference type="Gene3D" id="1.20.1440.130">
    <property type="entry name" value="VKOR domain"/>
    <property type="match status" value="1"/>
</dbReference>
<keyword evidence="15" id="KW-1015">Disulfide bond</keyword>
<evidence type="ECO:0000256" key="12">
    <source>
        <dbReference type="ARBA" id="ARBA00022989"/>
    </source>
</evidence>
<comment type="catalytic activity">
    <reaction evidence="17">
        <text>a di-trans,poly-cis-dolichyl beta-D-mannosyl phosphate + L-threonyl-[protein] = 3-O-(alpha-D-mannosyl)-L-threonyl-[protein] + a di-trans,poly-cis-dolichyl phosphate + H(+)</text>
        <dbReference type="Rhea" id="RHEA:53396"/>
        <dbReference type="Rhea" id="RHEA-COMP:11060"/>
        <dbReference type="Rhea" id="RHEA-COMP:13547"/>
        <dbReference type="Rhea" id="RHEA-COMP:19498"/>
        <dbReference type="Rhea" id="RHEA-COMP:19501"/>
        <dbReference type="ChEBI" id="CHEBI:15378"/>
        <dbReference type="ChEBI" id="CHEBI:30013"/>
        <dbReference type="ChEBI" id="CHEBI:57683"/>
        <dbReference type="ChEBI" id="CHEBI:58211"/>
        <dbReference type="ChEBI" id="CHEBI:137323"/>
        <dbReference type="EC" id="2.4.1.109"/>
    </reaction>
</comment>
<dbReference type="InterPro" id="IPR006597">
    <property type="entry name" value="Sel1-like"/>
</dbReference>
<comment type="similarity">
    <text evidence="4">Belongs to the VKOR family.</text>
</comment>
<dbReference type="PANTHER" id="PTHR44395:SF1">
    <property type="entry name" value="PROTEIN O-MANNOSYL-TRANSFERASE TMTC3"/>
    <property type="match status" value="1"/>
</dbReference>
<proteinExistence type="inferred from homology"/>
<evidence type="ECO:0000256" key="11">
    <source>
        <dbReference type="ARBA" id="ARBA00022824"/>
    </source>
</evidence>
<dbReference type="Pfam" id="PF07719">
    <property type="entry name" value="TPR_2"/>
    <property type="match status" value="1"/>
</dbReference>
<evidence type="ECO:0000256" key="18">
    <source>
        <dbReference type="ARBA" id="ARBA00045102"/>
    </source>
</evidence>
<evidence type="ECO:0000256" key="1">
    <source>
        <dbReference type="ARBA" id="ARBA00003582"/>
    </source>
</evidence>
<dbReference type="Pfam" id="PF13181">
    <property type="entry name" value="TPR_8"/>
    <property type="match status" value="1"/>
</dbReference>
<evidence type="ECO:0000256" key="8">
    <source>
        <dbReference type="ARBA" id="ARBA00022719"/>
    </source>
</evidence>
<comment type="pathway">
    <text evidence="3">Protein modification; protein glycosylation.</text>
</comment>
<evidence type="ECO:0000256" key="10">
    <source>
        <dbReference type="ARBA" id="ARBA00022803"/>
    </source>
</evidence>
<evidence type="ECO:0000256" key="19">
    <source>
        <dbReference type="PROSITE-ProRule" id="PRU00339"/>
    </source>
</evidence>
<evidence type="ECO:0000256" key="5">
    <source>
        <dbReference type="ARBA" id="ARBA00007882"/>
    </source>
</evidence>
<feature type="transmembrane region" description="Helical" evidence="20">
    <location>
        <begin position="458"/>
        <end position="479"/>
    </location>
</feature>
<keyword evidence="8" id="KW-0874">Quinone</keyword>
<dbReference type="PROSITE" id="PS50005">
    <property type="entry name" value="TPR"/>
    <property type="match status" value="3"/>
</dbReference>
<evidence type="ECO:0000256" key="15">
    <source>
        <dbReference type="ARBA" id="ARBA00023157"/>
    </source>
</evidence>
<feature type="transmembrane region" description="Helical" evidence="20">
    <location>
        <begin position="520"/>
        <end position="539"/>
    </location>
</feature>
<dbReference type="SUPFAM" id="SSF81901">
    <property type="entry name" value="HCP-like"/>
    <property type="match status" value="1"/>
</dbReference>
<evidence type="ECO:0000256" key="20">
    <source>
        <dbReference type="SAM" id="Phobius"/>
    </source>
</evidence>
<dbReference type="Gene3D" id="1.25.40.10">
    <property type="entry name" value="Tetratricopeptide repeat domain"/>
    <property type="match status" value="3"/>
</dbReference>
<feature type="transmembrane region" description="Helical" evidence="20">
    <location>
        <begin position="12"/>
        <end position="30"/>
    </location>
</feature>
<feature type="transmembrane region" description="Helical" evidence="20">
    <location>
        <begin position="491"/>
        <end position="514"/>
    </location>
</feature>
<feature type="domain" description="Vitamin K epoxide reductase" evidence="21">
    <location>
        <begin position="7"/>
        <end position="167"/>
    </location>
</feature>
<evidence type="ECO:0000256" key="17">
    <source>
        <dbReference type="ARBA" id="ARBA00045085"/>
    </source>
</evidence>
<keyword evidence="23" id="KW-1185">Reference proteome</keyword>
<dbReference type="InterPro" id="IPR038354">
    <property type="entry name" value="VKOR_sf"/>
</dbReference>
<keyword evidence="6" id="KW-0808">Transferase</keyword>
<dbReference type="InterPro" id="IPR011990">
    <property type="entry name" value="TPR-like_helical_dom_sf"/>
</dbReference>
<dbReference type="SMART" id="SM00028">
    <property type="entry name" value="TPR"/>
    <property type="match status" value="6"/>
</dbReference>
<keyword evidence="13" id="KW-0560">Oxidoreductase</keyword>
<feature type="transmembrane region" description="Helical" evidence="20">
    <location>
        <begin position="295"/>
        <end position="325"/>
    </location>
</feature>
<dbReference type="EMBL" id="NJHN03000054">
    <property type="protein sequence ID" value="KAH9419849.1"/>
    <property type="molecule type" value="Genomic_DNA"/>
</dbReference>
<keyword evidence="14 20" id="KW-0472">Membrane</keyword>
<evidence type="ECO:0000256" key="14">
    <source>
        <dbReference type="ARBA" id="ARBA00023136"/>
    </source>
</evidence>
<dbReference type="InterPro" id="IPR012932">
    <property type="entry name" value="VKOR"/>
</dbReference>
<feature type="repeat" description="TPR" evidence="19">
    <location>
        <begin position="706"/>
        <end position="739"/>
    </location>
</feature>
<gene>
    <name evidence="22" type="primary">TMTC3_1</name>
    <name evidence="22" type="ORF">DERP_001680</name>
</gene>
<dbReference type="Pfam" id="PF14559">
    <property type="entry name" value="TPR_19"/>
    <property type="match status" value="1"/>
</dbReference>
<name>A0ABQ8JB73_DERPT</name>
<dbReference type="InterPro" id="IPR013105">
    <property type="entry name" value="TPR_2"/>
</dbReference>
<keyword evidence="7 20" id="KW-0812">Transmembrane</keyword>
<evidence type="ECO:0000256" key="7">
    <source>
        <dbReference type="ARBA" id="ARBA00022692"/>
    </source>
</evidence>
<dbReference type="SMART" id="SM00671">
    <property type="entry name" value="SEL1"/>
    <property type="match status" value="3"/>
</dbReference>